<protein>
    <submittedName>
        <fullName evidence="3">Terminase large subunit</fullName>
    </submittedName>
</protein>
<evidence type="ECO:0000313" key="3">
    <source>
        <dbReference type="EMBL" id="XBM94968.1"/>
    </source>
</evidence>
<feature type="compositionally biased region" description="Polar residues" evidence="1">
    <location>
        <begin position="437"/>
        <end position="450"/>
    </location>
</feature>
<dbReference type="SUPFAM" id="SSF52540">
    <property type="entry name" value="P-loop containing nucleoside triphosphate hydrolases"/>
    <property type="match status" value="1"/>
</dbReference>
<dbReference type="InterPro" id="IPR035412">
    <property type="entry name" value="Terminase_L_N"/>
</dbReference>
<feature type="region of interest" description="Disordered" evidence="1">
    <location>
        <begin position="432"/>
        <end position="457"/>
    </location>
</feature>
<accession>A0AAU7GZE1</accession>
<dbReference type="Gene3D" id="3.30.420.280">
    <property type="match status" value="1"/>
</dbReference>
<sequence length="457" mass="50709">MTTYEPRGGALELMRARDETVLVSGPAGTGKSVAALMKIHTTSLLVPGLVTLLLRQTAASLGASTLRTYEQFVAAQELASGHVSWFGGSGSKPAAYRYTNGSLIIPGGMDRPGKFLSMDVDRILIDESNQVSVTGVEVVQTRLRGKSPTYKQMMLLTNPDHPDHHLLTMAKEGRARHIHSLHQDNPYLFERDGTPTSAGAAYLARLGALTGVRKLRYLKGIWAAAEGMVYEDWRDDVNVIDWFPVPKDWPLFLTVDFGYNDAFVCQWWRTDPDGRMYLTREIHRSQVLVEDHARHIRSIMDENAETEPVPYAVVCDHQLEDRKTLERHLKMPTVPAKKGISRGIQLTNARIRKQGDGRPRLYAFRGAVVGRDDGAKARNIPRGWCAELPGYVWQTIRGTDGIPKEVPVDKNNHSMDAGRYAVAHLDWNEESRLGNPAAQSQAAPTANGSPWSAPVGR</sequence>
<evidence type="ECO:0000259" key="2">
    <source>
        <dbReference type="Pfam" id="PF04466"/>
    </source>
</evidence>
<organism evidence="3">
    <name type="scientific">Streptomyces phage Geonosis</name>
    <dbReference type="NCBI Taxonomy" id="3158856"/>
    <lineage>
        <taxon>Viruses</taxon>
        <taxon>Duplodnaviria</taxon>
        <taxon>Heunggongvirae</taxon>
        <taxon>Uroviricota</taxon>
        <taxon>Caudoviricetes</taxon>
    </lineage>
</organism>
<proteinExistence type="predicted"/>
<dbReference type="Pfam" id="PF04466">
    <property type="entry name" value="Terminase_3"/>
    <property type="match status" value="1"/>
</dbReference>
<gene>
    <name evidence="3" type="ORF">Geonosis_00003</name>
</gene>
<evidence type="ECO:0000256" key="1">
    <source>
        <dbReference type="SAM" id="MobiDB-lite"/>
    </source>
</evidence>
<feature type="domain" description="Phage terminase large subunit N-terminal" evidence="2">
    <location>
        <begin position="20"/>
        <end position="188"/>
    </location>
</feature>
<reference evidence="3" key="1">
    <citation type="submission" date="2024-05" db="EMBL/GenBank/DDBJ databases">
        <title>Isolation and characterization of the new Streptomyces phages Kamino, Geonosis, Abafar and Scarif infecting a broad range of host species.</title>
        <authorList>
            <person name="Rackow B."/>
            <person name="Rolland C."/>
            <person name="Mohnen I."/>
            <person name="Wittmann J."/>
            <person name="Muesken M."/>
            <person name="Overmann J."/>
            <person name="Frunzke J."/>
        </authorList>
    </citation>
    <scope>NUCLEOTIDE SEQUENCE</scope>
</reference>
<name>A0AAU7GZE1_9CAUD</name>
<dbReference type="InterPro" id="IPR027417">
    <property type="entry name" value="P-loop_NTPase"/>
</dbReference>
<dbReference type="EMBL" id="PP750866">
    <property type="protein sequence ID" value="XBM94968.1"/>
    <property type="molecule type" value="Genomic_DNA"/>
</dbReference>
<dbReference type="Gene3D" id="3.40.50.300">
    <property type="entry name" value="P-loop containing nucleotide triphosphate hydrolases"/>
    <property type="match status" value="1"/>
</dbReference>